<feature type="region of interest" description="Disordered" evidence="6">
    <location>
        <begin position="208"/>
        <end position="243"/>
    </location>
</feature>
<comment type="similarity">
    <text evidence="5">Belongs to the SAT4 family.</text>
</comment>
<dbReference type="AlphaFoldDB" id="A0AAV9X7F1"/>
<keyword evidence="10" id="KW-1185">Reference proteome</keyword>
<evidence type="ECO:0000256" key="4">
    <source>
        <dbReference type="ARBA" id="ARBA00023136"/>
    </source>
</evidence>
<comment type="caution">
    <text evidence="9">The sequence shown here is derived from an EMBL/GenBank/DDBJ whole genome shotgun (WGS) entry which is preliminary data.</text>
</comment>
<gene>
    <name evidence="9" type="ORF">TWF694_002194</name>
</gene>
<feature type="transmembrane region" description="Helical" evidence="7">
    <location>
        <begin position="75"/>
        <end position="100"/>
    </location>
</feature>
<evidence type="ECO:0000313" key="9">
    <source>
        <dbReference type="EMBL" id="KAK6535746.1"/>
    </source>
</evidence>
<feature type="compositionally biased region" description="Polar residues" evidence="6">
    <location>
        <begin position="296"/>
        <end position="305"/>
    </location>
</feature>
<protein>
    <recommendedName>
        <fullName evidence="8">Rhodopsin domain-containing protein</fullName>
    </recommendedName>
</protein>
<feature type="region of interest" description="Disordered" evidence="6">
    <location>
        <begin position="292"/>
        <end position="313"/>
    </location>
</feature>
<dbReference type="Proteomes" id="UP001365542">
    <property type="component" value="Unassembled WGS sequence"/>
</dbReference>
<evidence type="ECO:0000259" key="8">
    <source>
        <dbReference type="Pfam" id="PF20684"/>
    </source>
</evidence>
<dbReference type="InterPro" id="IPR052337">
    <property type="entry name" value="SAT4-like"/>
</dbReference>
<sequence>MQPLICVSLGAIRTSLLIFIQRLSKPSSGFVYTATCGLIPFNILHISAAILVSIFRCTPIRTVWAAGGQTYTCLAPAVGYTLVAVGLAIDIAIFVLPAILVTRLDISSRKKLQSIVMFALGGGGCIIESLRFGQLHKAQTSPDITYNAGEILIYLFLQVVLGMLCCCAPAAKIFYTEFQCRGQTKFTDSRSTWTKAFGSCSNSQHEDTIEEATHVGSSEYSKENVQKPTGEAPASPTFGEWDHSPRNIVMDGRELCAAGENNRISRIMAMTRIMNLEEILRMDSWQSVSLGALPNEESSSSTRHGGSQIAERS</sequence>
<evidence type="ECO:0000256" key="5">
    <source>
        <dbReference type="ARBA" id="ARBA00038359"/>
    </source>
</evidence>
<dbReference type="PANTHER" id="PTHR33048">
    <property type="entry name" value="PTH11-LIKE INTEGRAL MEMBRANE PROTEIN (AFU_ORTHOLOGUE AFUA_5G11245)"/>
    <property type="match status" value="1"/>
</dbReference>
<dbReference type="Pfam" id="PF20684">
    <property type="entry name" value="Fung_rhodopsin"/>
    <property type="match status" value="1"/>
</dbReference>
<comment type="subcellular location">
    <subcellularLocation>
        <location evidence="1">Membrane</location>
        <topology evidence="1">Multi-pass membrane protein</topology>
    </subcellularLocation>
</comment>
<feature type="transmembrane region" description="Helical" evidence="7">
    <location>
        <begin position="151"/>
        <end position="175"/>
    </location>
</feature>
<organism evidence="9 10">
    <name type="scientific">Orbilia ellipsospora</name>
    <dbReference type="NCBI Taxonomy" id="2528407"/>
    <lineage>
        <taxon>Eukaryota</taxon>
        <taxon>Fungi</taxon>
        <taxon>Dikarya</taxon>
        <taxon>Ascomycota</taxon>
        <taxon>Pezizomycotina</taxon>
        <taxon>Orbiliomycetes</taxon>
        <taxon>Orbiliales</taxon>
        <taxon>Orbiliaceae</taxon>
        <taxon>Orbilia</taxon>
    </lineage>
</organism>
<dbReference type="GO" id="GO:0016020">
    <property type="term" value="C:membrane"/>
    <property type="evidence" value="ECO:0007669"/>
    <property type="project" value="UniProtKB-SubCell"/>
</dbReference>
<reference evidence="9 10" key="1">
    <citation type="submission" date="2019-10" db="EMBL/GenBank/DDBJ databases">
        <authorList>
            <person name="Palmer J.M."/>
        </authorList>
    </citation>
    <scope>NUCLEOTIDE SEQUENCE [LARGE SCALE GENOMIC DNA]</scope>
    <source>
        <strain evidence="9 10">TWF694</strain>
    </source>
</reference>
<keyword evidence="4 7" id="KW-0472">Membrane</keyword>
<proteinExistence type="inferred from homology"/>
<feature type="domain" description="Rhodopsin" evidence="8">
    <location>
        <begin position="4"/>
        <end position="173"/>
    </location>
</feature>
<keyword evidence="2 7" id="KW-0812">Transmembrane</keyword>
<evidence type="ECO:0000313" key="10">
    <source>
        <dbReference type="Proteomes" id="UP001365542"/>
    </source>
</evidence>
<evidence type="ECO:0000256" key="1">
    <source>
        <dbReference type="ARBA" id="ARBA00004141"/>
    </source>
</evidence>
<dbReference type="PANTHER" id="PTHR33048:SF47">
    <property type="entry name" value="INTEGRAL MEMBRANE PROTEIN-RELATED"/>
    <property type="match status" value="1"/>
</dbReference>
<accession>A0AAV9X7F1</accession>
<evidence type="ECO:0000256" key="3">
    <source>
        <dbReference type="ARBA" id="ARBA00022989"/>
    </source>
</evidence>
<evidence type="ECO:0000256" key="2">
    <source>
        <dbReference type="ARBA" id="ARBA00022692"/>
    </source>
</evidence>
<evidence type="ECO:0000256" key="6">
    <source>
        <dbReference type="SAM" id="MobiDB-lite"/>
    </source>
</evidence>
<keyword evidence="3 7" id="KW-1133">Transmembrane helix</keyword>
<name>A0AAV9X7F1_9PEZI</name>
<dbReference type="InterPro" id="IPR049326">
    <property type="entry name" value="Rhodopsin_dom_fungi"/>
</dbReference>
<feature type="transmembrane region" description="Helical" evidence="7">
    <location>
        <begin position="30"/>
        <end position="55"/>
    </location>
</feature>
<evidence type="ECO:0000256" key="7">
    <source>
        <dbReference type="SAM" id="Phobius"/>
    </source>
</evidence>
<dbReference type="EMBL" id="JAVHJO010000010">
    <property type="protein sequence ID" value="KAK6535746.1"/>
    <property type="molecule type" value="Genomic_DNA"/>
</dbReference>
<feature type="transmembrane region" description="Helical" evidence="7">
    <location>
        <begin position="112"/>
        <end position="131"/>
    </location>
</feature>